<dbReference type="CDD" id="cd09631">
    <property type="entry name" value="DOMON_DOH"/>
    <property type="match status" value="1"/>
</dbReference>
<dbReference type="Proteomes" id="UP000094527">
    <property type="component" value="Unassembled WGS sequence"/>
</dbReference>
<sequence>MLLQFSDSSNMSSWKFACKILVLHTIYSYCAGQSLNRNGAENPYSHFDKLDQDGRYMLDWIVNWEQRRITFNVTVQTLGYVLLGVTSRDTNDTLADVVIGGVTSGGETYFTDRHRLGNNGVPVVDSRQNWDLHSARENGTHTFLSFSRAFDTCDEQDHVINEYDTSLLIWAYGETDNLSELRNSNEGHYPVYLLDPNVTPKALKRSTFHTGAPTASELEALNLKVWTITTRTKLPADHTHYHCTMHQAPRLGRQHHIVGMNTRLESVQAIKHTHHLLLYRCTPPSNTSSAEFFGPHVNSSGQQCYFLSRPISAIPTQYCTEIKYGWAIGQRITFMPDDAGLPMGDSLDEYYNLQIHYDNPDQLNDIEYDIHIDIFYTEQLRPNQMGLITVGHHIPGSPSLLIPPNSPDHRIFGHCGSECTESILPPEGINVAAFVQHTHYSGRKIKVSHFRGNQELPWLANDNNFNATFQETRLLRRPINIRRGDRLMTSCEMDNTWINGTVVGGFSTRQEMCLVYLYYYNQLQDYSLCRSEIVSQQYMRQYLGVNNITWDNEQLDYAATSPAHLAGQTMTSISDNLVNWTPQLRNELQQDHQFLPQVNACSRSPFSSIGGGQVEGSQAVGSEITVEVSYPTGMVEYVPPSQDNCRNWDSGFGRNRGHGTGWSSKGRWKLKH</sequence>
<keyword evidence="6" id="KW-1185">Reference proteome</keyword>
<dbReference type="SMART" id="SM00664">
    <property type="entry name" value="DoH"/>
    <property type="match status" value="1"/>
</dbReference>
<name>A0A1D2N6I4_ORCCI</name>
<dbReference type="PANTHER" id="PTHR10157:SF23">
    <property type="entry name" value="MOXD1 HOMOLOG 1"/>
    <property type="match status" value="1"/>
</dbReference>
<dbReference type="PROSITE" id="PS50836">
    <property type="entry name" value="DOMON"/>
    <property type="match status" value="1"/>
</dbReference>
<dbReference type="InterPro" id="IPR000945">
    <property type="entry name" value="DBH-like"/>
</dbReference>
<dbReference type="OrthoDB" id="10003276at2759"/>
<proteinExistence type="inferred from homology"/>
<dbReference type="Pfam" id="PF03712">
    <property type="entry name" value="Cu2_monoox_C"/>
    <property type="match status" value="1"/>
</dbReference>
<dbReference type="GO" id="GO:0042420">
    <property type="term" value="P:dopamine catabolic process"/>
    <property type="evidence" value="ECO:0007669"/>
    <property type="project" value="TreeGrafter"/>
</dbReference>
<protein>
    <submittedName>
        <fullName evidence="5">DBH-like monooxygenase protein 2</fullName>
    </submittedName>
</protein>
<comment type="similarity">
    <text evidence="1">Belongs to the copper type II ascorbate-dependent monooxygenase family.</text>
</comment>
<dbReference type="STRING" id="48709.A0A1D2N6I4"/>
<dbReference type="InterPro" id="IPR036939">
    <property type="entry name" value="Cu2_ascorb_mOase_N_sf"/>
</dbReference>
<dbReference type="EMBL" id="LJIJ01000183">
    <property type="protein sequence ID" value="ODN00878.1"/>
    <property type="molecule type" value="Genomic_DNA"/>
</dbReference>
<dbReference type="GO" id="GO:0005615">
    <property type="term" value="C:extracellular space"/>
    <property type="evidence" value="ECO:0007669"/>
    <property type="project" value="TreeGrafter"/>
</dbReference>
<dbReference type="PANTHER" id="PTHR10157">
    <property type="entry name" value="DOPAMINE BETA HYDROXYLASE RELATED"/>
    <property type="match status" value="1"/>
</dbReference>
<dbReference type="AlphaFoldDB" id="A0A1D2N6I4"/>
<dbReference type="InterPro" id="IPR000323">
    <property type="entry name" value="Cu2_ascorb_mOase_N"/>
</dbReference>
<evidence type="ECO:0000256" key="2">
    <source>
        <dbReference type="ARBA" id="ARBA00023157"/>
    </source>
</evidence>
<dbReference type="Pfam" id="PF03351">
    <property type="entry name" value="DOMON"/>
    <property type="match status" value="1"/>
</dbReference>
<dbReference type="Gene3D" id="2.60.120.310">
    <property type="entry name" value="Copper type II, ascorbate-dependent monooxygenase, N-terminal domain"/>
    <property type="match status" value="1"/>
</dbReference>
<comment type="caution">
    <text evidence="5">The sequence shown here is derived from an EMBL/GenBank/DDBJ whole genome shotgun (WGS) entry which is preliminary data.</text>
</comment>
<evidence type="ECO:0000313" key="6">
    <source>
        <dbReference type="Proteomes" id="UP000094527"/>
    </source>
</evidence>
<dbReference type="InterPro" id="IPR024548">
    <property type="entry name" value="Cu2_monoox_C"/>
</dbReference>
<dbReference type="FunFam" id="2.60.120.230:FF:000001">
    <property type="entry name" value="Monooxygenase, DBH-like 1"/>
    <property type="match status" value="1"/>
</dbReference>
<dbReference type="Pfam" id="PF01082">
    <property type="entry name" value="Cu2_monooxygen"/>
    <property type="match status" value="1"/>
</dbReference>
<keyword evidence="5" id="KW-0503">Monooxygenase</keyword>
<dbReference type="GO" id="GO:0030667">
    <property type="term" value="C:secretory granule membrane"/>
    <property type="evidence" value="ECO:0007669"/>
    <property type="project" value="TreeGrafter"/>
</dbReference>
<evidence type="ECO:0000259" key="4">
    <source>
        <dbReference type="PROSITE" id="PS50836"/>
    </source>
</evidence>
<evidence type="ECO:0000256" key="1">
    <source>
        <dbReference type="ARBA" id="ARBA00010676"/>
    </source>
</evidence>
<dbReference type="InterPro" id="IPR008977">
    <property type="entry name" value="PHM/PNGase_F_dom_sf"/>
</dbReference>
<evidence type="ECO:0000256" key="3">
    <source>
        <dbReference type="ARBA" id="ARBA00023180"/>
    </source>
</evidence>
<organism evidence="5 6">
    <name type="scientific">Orchesella cincta</name>
    <name type="common">Springtail</name>
    <name type="synonym">Podura cincta</name>
    <dbReference type="NCBI Taxonomy" id="48709"/>
    <lineage>
        <taxon>Eukaryota</taxon>
        <taxon>Metazoa</taxon>
        <taxon>Ecdysozoa</taxon>
        <taxon>Arthropoda</taxon>
        <taxon>Hexapoda</taxon>
        <taxon>Collembola</taxon>
        <taxon>Entomobryomorpha</taxon>
        <taxon>Entomobryoidea</taxon>
        <taxon>Orchesellidae</taxon>
        <taxon>Orchesellinae</taxon>
        <taxon>Orchesella</taxon>
    </lineage>
</organism>
<dbReference type="OMA" id="IELEWIM"/>
<dbReference type="GO" id="GO:0042421">
    <property type="term" value="P:norepinephrine biosynthetic process"/>
    <property type="evidence" value="ECO:0007669"/>
    <property type="project" value="TreeGrafter"/>
</dbReference>
<dbReference type="InterPro" id="IPR045266">
    <property type="entry name" value="DOH_DOMON"/>
</dbReference>
<dbReference type="GO" id="GO:0005507">
    <property type="term" value="F:copper ion binding"/>
    <property type="evidence" value="ECO:0007669"/>
    <property type="project" value="InterPro"/>
</dbReference>
<keyword evidence="5" id="KW-0560">Oxidoreductase</keyword>
<feature type="domain" description="DOMON" evidence="4">
    <location>
        <begin position="54"/>
        <end position="173"/>
    </location>
</feature>
<keyword evidence="3" id="KW-0325">Glycoprotein</keyword>
<dbReference type="InterPro" id="IPR014784">
    <property type="entry name" value="Cu2_ascorb_mOase-like_C"/>
</dbReference>
<gene>
    <name evidence="5" type="ORF">Ocin01_05789</name>
</gene>
<dbReference type="GO" id="GO:0004500">
    <property type="term" value="F:dopamine beta-monooxygenase activity"/>
    <property type="evidence" value="ECO:0007669"/>
    <property type="project" value="InterPro"/>
</dbReference>
<evidence type="ECO:0000313" key="5">
    <source>
        <dbReference type="EMBL" id="ODN00878.1"/>
    </source>
</evidence>
<reference evidence="5 6" key="1">
    <citation type="journal article" date="2016" name="Genome Biol. Evol.">
        <title>Gene Family Evolution Reflects Adaptation to Soil Environmental Stressors in the Genome of the Collembolan Orchesella cincta.</title>
        <authorList>
            <person name="Faddeeva-Vakhrusheva A."/>
            <person name="Derks M.F."/>
            <person name="Anvar S.Y."/>
            <person name="Agamennone V."/>
            <person name="Suring W."/>
            <person name="Smit S."/>
            <person name="van Straalen N.M."/>
            <person name="Roelofs D."/>
        </authorList>
    </citation>
    <scope>NUCLEOTIDE SEQUENCE [LARGE SCALE GENOMIC DNA]</scope>
    <source>
        <tissue evidence="5">Mixed pool</tissue>
    </source>
</reference>
<dbReference type="GO" id="GO:0006589">
    <property type="term" value="P:octopamine biosynthetic process"/>
    <property type="evidence" value="ECO:0007669"/>
    <property type="project" value="TreeGrafter"/>
</dbReference>
<keyword evidence="2" id="KW-1015">Disulfide bond</keyword>
<dbReference type="InterPro" id="IPR005018">
    <property type="entry name" value="DOMON_domain"/>
</dbReference>
<accession>A0A1D2N6I4</accession>
<dbReference type="SUPFAM" id="SSF49742">
    <property type="entry name" value="PHM/PNGase F"/>
    <property type="match status" value="2"/>
</dbReference>
<dbReference type="Gene3D" id="2.60.120.230">
    <property type="match status" value="1"/>
</dbReference>